<comment type="subcellular location">
    <subcellularLocation>
        <location evidence="1">Nucleus</location>
    </subcellularLocation>
</comment>
<keyword evidence="8" id="KW-1185">Reference proteome</keyword>
<name>A0A1B0DAR7_PHLPP</name>
<dbReference type="AlphaFoldDB" id="A0A1B0DAR7"/>
<reference evidence="7" key="1">
    <citation type="submission" date="2022-08" db="UniProtKB">
        <authorList>
            <consortium name="EnsemblMetazoa"/>
        </authorList>
    </citation>
    <scope>IDENTIFICATION</scope>
    <source>
        <strain evidence="7">Israel</strain>
    </source>
</reference>
<dbReference type="PANTHER" id="PTHR12945">
    <property type="entry name" value="TRANSLATION INITIATION FACTOR EIF3-RELATED"/>
    <property type="match status" value="1"/>
</dbReference>
<dbReference type="PANTHER" id="PTHR12945:SF0">
    <property type="entry name" value="TRNA (ADENINE(58)-N(1))-METHYLTRANSFERASE NON-CATALYTIC SUBUNIT TRM6"/>
    <property type="match status" value="1"/>
</dbReference>
<dbReference type="VEuPathDB" id="VectorBase:PPAPM1_009008"/>
<protein>
    <recommendedName>
        <fullName evidence="3">tRNA (adenine(58)-N(1))-methyltransferase non-catalytic subunit TRM6</fullName>
    </recommendedName>
    <alternativeName>
        <fullName evidence="6">tRNA(m1A58)-methyltransferase subunit TRM6</fullName>
    </alternativeName>
</protein>
<dbReference type="Pfam" id="PF04189">
    <property type="entry name" value="Gcd10p"/>
    <property type="match status" value="1"/>
</dbReference>
<evidence type="ECO:0000256" key="3">
    <source>
        <dbReference type="ARBA" id="ARBA00021704"/>
    </source>
</evidence>
<dbReference type="Gene3D" id="3.40.50.150">
    <property type="entry name" value="Vaccinia Virus protein VP39"/>
    <property type="match status" value="1"/>
</dbReference>
<sequence length="407" mass="46870">MCEENIKLGDYIVIQRQKYTKLYKFTGKTAVAVLGKQKIDLSSIEGLPYFSTFRMMPQNGDKSGVFKLEICTNPHDIKESISIDKSGTDNRDILDDGRSQVLTEDEIKNLRETCETSTEIVEHLVDNSKTFNSKTEYAQEKYLRRKEKKYYEYVQIRKPSVRLIFDIYFRQDPDKMMNMRMDTLSQIISYSGICSTGQYMVYESGTNGICLAAFLNSMGDSGDSHIVYVHQGNVPHKQAVLALNFPESYNEKYTPVNIYSVLRHFYQKDSTSDVVKAEDTEPEPKKVKLEDEEKKKWELENTKACSIMRQKVDSLVIVAKEHPTAIFKELVQFVRPGRPFVIYSPYQEIATECFTELKANQPVLNVRIYSSFLRTYQVLADRTHPDVSMNGNSGFIICGYVINQNTE</sequence>
<organism evidence="7 8">
    <name type="scientific">Phlebotomus papatasi</name>
    <name type="common">Sandfly</name>
    <dbReference type="NCBI Taxonomy" id="29031"/>
    <lineage>
        <taxon>Eukaryota</taxon>
        <taxon>Metazoa</taxon>
        <taxon>Ecdysozoa</taxon>
        <taxon>Arthropoda</taxon>
        <taxon>Hexapoda</taxon>
        <taxon>Insecta</taxon>
        <taxon>Pterygota</taxon>
        <taxon>Neoptera</taxon>
        <taxon>Endopterygota</taxon>
        <taxon>Diptera</taxon>
        <taxon>Nematocera</taxon>
        <taxon>Psychodoidea</taxon>
        <taxon>Psychodidae</taxon>
        <taxon>Phlebotomus</taxon>
        <taxon>Phlebotomus</taxon>
    </lineage>
</organism>
<dbReference type="Proteomes" id="UP000092462">
    <property type="component" value="Unassembled WGS sequence"/>
</dbReference>
<keyword evidence="4" id="KW-0819">tRNA processing</keyword>
<dbReference type="GO" id="GO:0031515">
    <property type="term" value="C:tRNA (m1A) methyltransferase complex"/>
    <property type="evidence" value="ECO:0007669"/>
    <property type="project" value="InterPro"/>
</dbReference>
<evidence type="ECO:0000256" key="4">
    <source>
        <dbReference type="ARBA" id="ARBA00022694"/>
    </source>
</evidence>
<accession>A0A1B0DAR7</accession>
<evidence type="ECO:0000256" key="1">
    <source>
        <dbReference type="ARBA" id="ARBA00004123"/>
    </source>
</evidence>
<dbReference type="EnsemblMetazoa" id="PPAI004772-RA">
    <property type="protein sequence ID" value="PPAI004772-PA"/>
    <property type="gene ID" value="PPAI004772"/>
</dbReference>
<evidence type="ECO:0000313" key="8">
    <source>
        <dbReference type="Proteomes" id="UP000092462"/>
    </source>
</evidence>
<dbReference type="InterPro" id="IPR029063">
    <property type="entry name" value="SAM-dependent_MTases_sf"/>
</dbReference>
<evidence type="ECO:0000256" key="5">
    <source>
        <dbReference type="ARBA" id="ARBA00023242"/>
    </source>
</evidence>
<evidence type="ECO:0000256" key="6">
    <source>
        <dbReference type="ARBA" id="ARBA00032319"/>
    </source>
</evidence>
<keyword evidence="5" id="KW-0539">Nucleus</keyword>
<evidence type="ECO:0000313" key="7">
    <source>
        <dbReference type="EnsemblMetazoa" id="PPAI004772-PA"/>
    </source>
</evidence>
<dbReference type="VEuPathDB" id="VectorBase:PPAI004772"/>
<dbReference type="EMBL" id="AJVK01013383">
    <property type="status" value="NOT_ANNOTATED_CDS"/>
    <property type="molecule type" value="Genomic_DNA"/>
</dbReference>
<evidence type="ECO:0000256" key="2">
    <source>
        <dbReference type="ARBA" id="ARBA00008320"/>
    </source>
</evidence>
<proteinExistence type="inferred from homology"/>
<dbReference type="GO" id="GO:0030488">
    <property type="term" value="P:tRNA methylation"/>
    <property type="evidence" value="ECO:0007669"/>
    <property type="project" value="InterPro"/>
</dbReference>
<comment type="similarity">
    <text evidence="2">Belongs to the TRM6/GCD10 family.</text>
</comment>
<dbReference type="GO" id="GO:0005634">
    <property type="term" value="C:nucleus"/>
    <property type="evidence" value="ECO:0007669"/>
    <property type="project" value="UniProtKB-SubCell"/>
</dbReference>
<dbReference type="InterPro" id="IPR017423">
    <property type="entry name" value="TRM6"/>
</dbReference>